<proteinExistence type="predicted"/>
<accession>A0AA39YES7</accession>
<organism evidence="1 2">
    <name type="scientific">Cercophora newfieldiana</name>
    <dbReference type="NCBI Taxonomy" id="92897"/>
    <lineage>
        <taxon>Eukaryota</taxon>
        <taxon>Fungi</taxon>
        <taxon>Dikarya</taxon>
        <taxon>Ascomycota</taxon>
        <taxon>Pezizomycotina</taxon>
        <taxon>Sordariomycetes</taxon>
        <taxon>Sordariomycetidae</taxon>
        <taxon>Sordariales</taxon>
        <taxon>Lasiosphaeriaceae</taxon>
        <taxon>Cercophora</taxon>
    </lineage>
</organism>
<name>A0AA39YES7_9PEZI</name>
<gene>
    <name evidence="1" type="ORF">B0T16DRAFT_410555</name>
</gene>
<keyword evidence="2" id="KW-1185">Reference proteome</keyword>
<dbReference type="Gene3D" id="3.10.450.50">
    <property type="match status" value="1"/>
</dbReference>
<dbReference type="GO" id="GO:0030638">
    <property type="term" value="P:polyketide metabolic process"/>
    <property type="evidence" value="ECO:0007669"/>
    <property type="project" value="InterPro"/>
</dbReference>
<dbReference type="Proteomes" id="UP001174936">
    <property type="component" value="Unassembled WGS sequence"/>
</dbReference>
<evidence type="ECO:0000313" key="2">
    <source>
        <dbReference type="Proteomes" id="UP001174936"/>
    </source>
</evidence>
<evidence type="ECO:0008006" key="3">
    <source>
        <dbReference type="Google" id="ProtNLM"/>
    </source>
</evidence>
<comment type="caution">
    <text evidence="1">The sequence shown here is derived from an EMBL/GenBank/DDBJ whole genome shotgun (WGS) entry which is preliminary data.</text>
</comment>
<evidence type="ECO:0000313" key="1">
    <source>
        <dbReference type="EMBL" id="KAK0649680.1"/>
    </source>
</evidence>
<dbReference type="PANTHER" id="PTHR38436:SF1">
    <property type="entry name" value="ESTER CYCLASE"/>
    <property type="match status" value="1"/>
</dbReference>
<dbReference type="SUPFAM" id="SSF54427">
    <property type="entry name" value="NTF2-like"/>
    <property type="match status" value="1"/>
</dbReference>
<dbReference type="PANTHER" id="PTHR38436">
    <property type="entry name" value="POLYKETIDE CYCLASE SNOAL-LIKE DOMAIN"/>
    <property type="match status" value="1"/>
</dbReference>
<reference evidence="1" key="1">
    <citation type="submission" date="2023-06" db="EMBL/GenBank/DDBJ databases">
        <title>Genome-scale phylogeny and comparative genomics of the fungal order Sordariales.</title>
        <authorList>
            <consortium name="Lawrence Berkeley National Laboratory"/>
            <person name="Hensen N."/>
            <person name="Bonometti L."/>
            <person name="Westerberg I."/>
            <person name="Brannstrom I.O."/>
            <person name="Guillou S."/>
            <person name="Cros-Aarteil S."/>
            <person name="Calhoun S."/>
            <person name="Haridas S."/>
            <person name="Kuo A."/>
            <person name="Mondo S."/>
            <person name="Pangilinan J."/>
            <person name="Riley R."/>
            <person name="Labutti K."/>
            <person name="Andreopoulos B."/>
            <person name="Lipzen A."/>
            <person name="Chen C."/>
            <person name="Yanf M."/>
            <person name="Daum C."/>
            <person name="Ng V."/>
            <person name="Clum A."/>
            <person name="Steindorff A."/>
            <person name="Ohm R."/>
            <person name="Martin F."/>
            <person name="Silar P."/>
            <person name="Natvig D."/>
            <person name="Lalanne C."/>
            <person name="Gautier V."/>
            <person name="Ament-Velasquez S.L."/>
            <person name="Kruys A."/>
            <person name="Hutchinson M.I."/>
            <person name="Powell A.J."/>
            <person name="Barry K."/>
            <person name="Miller A.N."/>
            <person name="Grigoriev I.V."/>
            <person name="Debuchy R."/>
            <person name="Gladieux P."/>
            <person name="Thoren M.H."/>
            <person name="Johannesson H."/>
        </authorList>
    </citation>
    <scope>NUCLEOTIDE SEQUENCE</scope>
    <source>
        <strain evidence="1">SMH2532-1</strain>
    </source>
</reference>
<dbReference type="EMBL" id="JAULSV010000003">
    <property type="protein sequence ID" value="KAK0649680.1"/>
    <property type="molecule type" value="Genomic_DNA"/>
</dbReference>
<protein>
    <recommendedName>
        <fullName evidence="3">Aspartyl-tRNA synthetase</fullName>
    </recommendedName>
</protein>
<dbReference type="AlphaFoldDB" id="A0AA39YES7"/>
<dbReference type="Pfam" id="PF07366">
    <property type="entry name" value="SnoaL"/>
    <property type="match status" value="1"/>
</dbReference>
<sequence length="143" mass="16488">MASQQPPSVLPETAADDPRRLLYQSYIDYCNAHNFEAMEKFYTTPTLNINDEPWPTPKVTAQFKPLVEGFPDWKWEIRHFAIDGDYLSLHFRVSGTHLGTFQGIAPTGRRVATTQFTLYHLVDGKYADVWDMTDMEAVMKQIQ</sequence>
<dbReference type="InterPro" id="IPR032710">
    <property type="entry name" value="NTF2-like_dom_sf"/>
</dbReference>
<dbReference type="InterPro" id="IPR009959">
    <property type="entry name" value="Cyclase_SnoaL-like"/>
</dbReference>